<evidence type="ECO:0000313" key="2">
    <source>
        <dbReference type="Proteomes" id="UP000196475"/>
    </source>
</evidence>
<accession>A0A1Y3PI30</accession>
<dbReference type="AlphaFoldDB" id="A0A1Y3PI30"/>
<name>A0A1Y3PI30_9BACI</name>
<gene>
    <name evidence="1" type="ORF">BAA01_04010</name>
</gene>
<comment type="caution">
    <text evidence="1">The sequence shown here is derived from an EMBL/GenBank/DDBJ whole genome shotgun (WGS) entry which is preliminary data.</text>
</comment>
<protein>
    <submittedName>
        <fullName evidence="1">Uncharacterized protein</fullName>
    </submittedName>
</protein>
<dbReference type="EMBL" id="LZRT01000086">
    <property type="protein sequence ID" value="OUM86764.1"/>
    <property type="molecule type" value="Genomic_DNA"/>
</dbReference>
<evidence type="ECO:0000313" key="1">
    <source>
        <dbReference type="EMBL" id="OUM86764.1"/>
    </source>
</evidence>
<proteinExistence type="predicted"/>
<sequence length="98" mass="11305">MISPVSDRLHLILIFKTKSRFTPFRSKSGLFTIPLWYAHTTLNLAHASTFHKHFLPYIGLDFLDGLLHGKDAKEVLDQDDFNQAAWPGVCEEQSTWFK</sequence>
<dbReference type="Proteomes" id="UP000196475">
    <property type="component" value="Unassembled WGS sequence"/>
</dbReference>
<organism evidence="1 2">
    <name type="scientific">Bacillus thermozeamaize</name>
    <dbReference type="NCBI Taxonomy" id="230954"/>
    <lineage>
        <taxon>Bacteria</taxon>
        <taxon>Bacillati</taxon>
        <taxon>Bacillota</taxon>
        <taxon>Bacilli</taxon>
        <taxon>Bacillales</taxon>
        <taxon>Bacillaceae</taxon>
        <taxon>Bacillus</taxon>
    </lineage>
</organism>
<reference evidence="2" key="1">
    <citation type="submission" date="2016-06" db="EMBL/GenBank/DDBJ databases">
        <authorList>
            <person name="Nascimento L."/>
            <person name="Pereira R.V."/>
            <person name="Martins L.F."/>
            <person name="Quaggio R.B."/>
            <person name="Silva A.M."/>
            <person name="Setubal J.C."/>
        </authorList>
    </citation>
    <scope>NUCLEOTIDE SEQUENCE [LARGE SCALE GENOMIC DNA]</scope>
</reference>